<dbReference type="HAMAP" id="MF_00154">
    <property type="entry name" value="CyoE_CtaB"/>
    <property type="match status" value="1"/>
</dbReference>
<evidence type="ECO:0000256" key="8">
    <source>
        <dbReference type="ARBA" id="ARBA00047690"/>
    </source>
</evidence>
<keyword evidence="6 9" id="KW-0350">Heme biosynthesis</keyword>
<evidence type="ECO:0000256" key="6">
    <source>
        <dbReference type="ARBA" id="ARBA00023133"/>
    </source>
</evidence>
<comment type="miscellaneous">
    <text evidence="9">Carbon 2 of the heme B porphyrin ring is defined according to the Fischer nomenclature.</text>
</comment>
<protein>
    <recommendedName>
        <fullName evidence="9">Protoheme IX farnesyltransferase</fullName>
        <ecNumber evidence="9">2.5.1.141</ecNumber>
    </recommendedName>
    <alternativeName>
        <fullName evidence="9">Heme B farnesyltransferase</fullName>
    </alternativeName>
    <alternativeName>
        <fullName evidence="9">Heme O synthase</fullName>
    </alternativeName>
</protein>
<evidence type="ECO:0000313" key="10">
    <source>
        <dbReference type="EMBL" id="TEU30725.1"/>
    </source>
</evidence>
<dbReference type="PROSITE" id="PS00943">
    <property type="entry name" value="UBIA"/>
    <property type="match status" value="1"/>
</dbReference>
<dbReference type="InterPro" id="IPR006369">
    <property type="entry name" value="Protohaem_IX_farnesylTrfase"/>
</dbReference>
<reference evidence="10 11" key="1">
    <citation type="submission" date="2019-03" db="EMBL/GenBank/DDBJ databases">
        <title>Alkanindiges illinoisensis: a potential pathogenic isolated from ascites of a gastric cancer patient with abdominal metastasis.</title>
        <authorList>
            <person name="Hu X."/>
            <person name="Yang B."/>
            <person name="Yan X."/>
            <person name="Lin L."/>
            <person name="Zhao H."/>
            <person name="Zhou F."/>
            <person name="Su B."/>
            <person name="Chen J."/>
            <person name="Rui Y."/>
            <person name="Wang Q."/>
            <person name="Zheng L."/>
        </authorList>
    </citation>
    <scope>NUCLEOTIDE SEQUENCE [LARGE SCALE GENOMIC DNA]</scope>
    <source>
        <strain evidence="10 11">NFYY 23406</strain>
    </source>
</reference>
<accession>A0A4Y7XFT2</accession>
<name>A0A4Y7XFT2_9GAMM</name>
<comment type="subcellular location">
    <subcellularLocation>
        <location evidence="1 9">Cell membrane</location>
        <topology evidence="1 9">Multi-pass membrane protein</topology>
    </subcellularLocation>
</comment>
<comment type="function">
    <text evidence="9">Converts heme B (protoheme IX) to heme O by substitution of the vinyl group on carbon 2 of heme B porphyrin ring with a hydroxyethyl farnesyl side group.</text>
</comment>
<comment type="similarity">
    <text evidence="9">Belongs to the UbiA prenyltransferase family. Protoheme IX farnesyltransferase subfamily.</text>
</comment>
<dbReference type="RefSeq" id="WP_134243098.1">
    <property type="nucleotide sequence ID" value="NZ_SNTY01000005.1"/>
</dbReference>
<keyword evidence="7 9" id="KW-0472">Membrane</keyword>
<keyword evidence="3 9" id="KW-0808">Transferase</keyword>
<dbReference type="InterPro" id="IPR044878">
    <property type="entry name" value="UbiA_sf"/>
</dbReference>
<feature type="transmembrane region" description="Helical" evidence="9">
    <location>
        <begin position="136"/>
        <end position="155"/>
    </location>
</feature>
<gene>
    <name evidence="9 10" type="primary">cyoE</name>
    <name evidence="10" type="ORF">E2B99_00720</name>
</gene>
<organism evidence="10 11">
    <name type="scientific">Alkanindiges illinoisensis</name>
    <dbReference type="NCBI Taxonomy" id="197183"/>
    <lineage>
        <taxon>Bacteria</taxon>
        <taxon>Pseudomonadati</taxon>
        <taxon>Pseudomonadota</taxon>
        <taxon>Gammaproteobacteria</taxon>
        <taxon>Moraxellales</taxon>
        <taxon>Moraxellaceae</taxon>
        <taxon>Alkanindiges</taxon>
    </lineage>
</organism>
<dbReference type="GO" id="GO:0008495">
    <property type="term" value="F:protoheme IX farnesyltransferase activity"/>
    <property type="evidence" value="ECO:0007669"/>
    <property type="project" value="UniProtKB-UniRule"/>
</dbReference>
<evidence type="ECO:0000256" key="9">
    <source>
        <dbReference type="HAMAP-Rule" id="MF_00154"/>
    </source>
</evidence>
<dbReference type="PANTHER" id="PTHR43448">
    <property type="entry name" value="PROTOHEME IX FARNESYLTRANSFERASE, MITOCHONDRIAL"/>
    <property type="match status" value="1"/>
</dbReference>
<feature type="transmembrane region" description="Helical" evidence="9">
    <location>
        <begin position="80"/>
        <end position="103"/>
    </location>
</feature>
<feature type="transmembrane region" description="Helical" evidence="9">
    <location>
        <begin position="35"/>
        <end position="59"/>
    </location>
</feature>
<evidence type="ECO:0000256" key="5">
    <source>
        <dbReference type="ARBA" id="ARBA00022989"/>
    </source>
</evidence>
<dbReference type="STRING" id="1120977.GCA_000619845_01023"/>
<dbReference type="AlphaFoldDB" id="A0A4Y7XFT2"/>
<feature type="transmembrane region" description="Helical" evidence="9">
    <location>
        <begin position="263"/>
        <end position="282"/>
    </location>
</feature>
<dbReference type="Gene3D" id="1.10.357.140">
    <property type="entry name" value="UbiA prenyltransferase"/>
    <property type="match status" value="1"/>
</dbReference>
<dbReference type="UniPathway" id="UPA00834">
    <property type="reaction ID" value="UER00712"/>
</dbReference>
<dbReference type="Proteomes" id="UP000297834">
    <property type="component" value="Unassembled WGS sequence"/>
</dbReference>
<keyword evidence="4 9" id="KW-0812">Transmembrane</keyword>
<feature type="transmembrane region" description="Helical" evidence="9">
    <location>
        <begin position="161"/>
        <end position="182"/>
    </location>
</feature>
<evidence type="ECO:0000313" key="11">
    <source>
        <dbReference type="Proteomes" id="UP000297834"/>
    </source>
</evidence>
<dbReference type="CDD" id="cd13957">
    <property type="entry name" value="PT_UbiA_Cox10"/>
    <property type="match status" value="1"/>
</dbReference>
<keyword evidence="11" id="KW-1185">Reference proteome</keyword>
<evidence type="ECO:0000256" key="4">
    <source>
        <dbReference type="ARBA" id="ARBA00022692"/>
    </source>
</evidence>
<comment type="pathway">
    <text evidence="9">Porphyrin-containing compound metabolism; heme O biosynthesis; heme O from protoheme: step 1/1.</text>
</comment>
<dbReference type="GO" id="GO:0048034">
    <property type="term" value="P:heme O biosynthetic process"/>
    <property type="evidence" value="ECO:0007669"/>
    <property type="project" value="UniProtKB-UniRule"/>
</dbReference>
<evidence type="ECO:0000256" key="2">
    <source>
        <dbReference type="ARBA" id="ARBA00022475"/>
    </source>
</evidence>
<dbReference type="FunFam" id="1.10.357.140:FF:000001">
    <property type="entry name" value="Protoheme IX farnesyltransferase"/>
    <property type="match status" value="1"/>
</dbReference>
<dbReference type="GO" id="GO:0005886">
    <property type="term" value="C:plasma membrane"/>
    <property type="evidence" value="ECO:0007669"/>
    <property type="project" value="UniProtKB-SubCell"/>
</dbReference>
<feature type="transmembrane region" description="Helical" evidence="9">
    <location>
        <begin position="202"/>
        <end position="224"/>
    </location>
</feature>
<evidence type="ECO:0000256" key="3">
    <source>
        <dbReference type="ARBA" id="ARBA00022679"/>
    </source>
</evidence>
<feature type="transmembrane region" description="Helical" evidence="9">
    <location>
        <begin position="230"/>
        <end position="251"/>
    </location>
</feature>
<evidence type="ECO:0000256" key="7">
    <source>
        <dbReference type="ARBA" id="ARBA00023136"/>
    </source>
</evidence>
<comment type="catalytic activity">
    <reaction evidence="8 9">
        <text>heme b + (2E,6E)-farnesyl diphosphate + H2O = Fe(II)-heme o + diphosphate</text>
        <dbReference type="Rhea" id="RHEA:28070"/>
        <dbReference type="ChEBI" id="CHEBI:15377"/>
        <dbReference type="ChEBI" id="CHEBI:33019"/>
        <dbReference type="ChEBI" id="CHEBI:60344"/>
        <dbReference type="ChEBI" id="CHEBI:60530"/>
        <dbReference type="ChEBI" id="CHEBI:175763"/>
        <dbReference type="EC" id="2.5.1.141"/>
    </reaction>
</comment>
<keyword evidence="2 9" id="KW-1003">Cell membrane</keyword>
<evidence type="ECO:0000256" key="1">
    <source>
        <dbReference type="ARBA" id="ARBA00004651"/>
    </source>
</evidence>
<feature type="transmembrane region" description="Helical" evidence="9">
    <location>
        <begin position="12"/>
        <end position="29"/>
    </location>
</feature>
<dbReference type="OrthoDB" id="9814417at2"/>
<dbReference type="EC" id="2.5.1.141" evidence="9"/>
<feature type="transmembrane region" description="Helical" evidence="9">
    <location>
        <begin position="109"/>
        <end position="127"/>
    </location>
</feature>
<dbReference type="NCBIfam" id="TIGR01473">
    <property type="entry name" value="cyoE_ctaB"/>
    <property type="match status" value="1"/>
</dbReference>
<dbReference type="EMBL" id="SNTY01000005">
    <property type="protein sequence ID" value="TEU30725.1"/>
    <property type="molecule type" value="Genomic_DNA"/>
</dbReference>
<sequence>MIKKFIYLTKPGIIFGNFISVMGGFFLASQGNIDLWLLLVTLLGTSLVVASGCVVNNIIDQDIDVKMERTRNRALVKKSVSNTAAFIYAAVLGIFGFALLYFFTNLLAVAFAAFGFFVYVVLYSLYLKRHSIHQTLVGSLSGACPPVIGYCAVANQFDAGALILFILFCIWQMPHSFGIAIFRLNDYISARIPVLPAKKGIYITKLQSAVYVLLFTLTGSLLYVFHYVGLIYLVVFAGLCGYWLYLAVSGFKAIDDRVWARRFFLFSVILITVFSVLISVDYEPQPSYGFMVTL</sequence>
<dbReference type="InterPro" id="IPR000537">
    <property type="entry name" value="UbiA_prenyltransferase"/>
</dbReference>
<dbReference type="NCBIfam" id="NF003348">
    <property type="entry name" value="PRK04375.1-1"/>
    <property type="match status" value="1"/>
</dbReference>
<dbReference type="InterPro" id="IPR030470">
    <property type="entry name" value="UbiA_prenylTrfase_CS"/>
</dbReference>
<proteinExistence type="inferred from homology"/>
<dbReference type="Pfam" id="PF01040">
    <property type="entry name" value="UbiA"/>
    <property type="match status" value="1"/>
</dbReference>
<comment type="caution">
    <text evidence="10">The sequence shown here is derived from an EMBL/GenBank/DDBJ whole genome shotgun (WGS) entry which is preliminary data.</text>
</comment>
<dbReference type="PANTHER" id="PTHR43448:SF2">
    <property type="entry name" value="PROTOHEME IX FARNESYLTRANSFERASE, MITOCHONDRIAL"/>
    <property type="match status" value="1"/>
</dbReference>
<keyword evidence="5 9" id="KW-1133">Transmembrane helix</keyword>